<comment type="caution">
    <text evidence="4">The sequence shown here is derived from an EMBL/GenBank/DDBJ whole genome shotgun (WGS) entry which is preliminary data.</text>
</comment>
<evidence type="ECO:0000256" key="1">
    <source>
        <dbReference type="SAM" id="MobiDB-lite"/>
    </source>
</evidence>
<dbReference type="Proteomes" id="UP000549052">
    <property type="component" value="Unassembled WGS sequence"/>
</dbReference>
<feature type="transmembrane region" description="Helical" evidence="2">
    <location>
        <begin position="28"/>
        <end position="46"/>
    </location>
</feature>
<proteinExistence type="predicted"/>
<feature type="domain" description="Tlde1" evidence="3">
    <location>
        <begin position="374"/>
        <end position="477"/>
    </location>
</feature>
<dbReference type="RefSeq" id="WP_246711603.1">
    <property type="nucleotide sequence ID" value="NZ_JACGXN010000001.1"/>
</dbReference>
<keyword evidence="2" id="KW-0812">Transmembrane</keyword>
<name>A0A839ECS8_9HYPH</name>
<keyword evidence="2" id="KW-1133">Transmembrane helix</keyword>
<keyword evidence="2" id="KW-0472">Membrane</keyword>
<organism evidence="4 5">
    <name type="scientific">Phyllobacterium myrsinacearum</name>
    <dbReference type="NCBI Taxonomy" id="28101"/>
    <lineage>
        <taxon>Bacteria</taxon>
        <taxon>Pseudomonadati</taxon>
        <taxon>Pseudomonadota</taxon>
        <taxon>Alphaproteobacteria</taxon>
        <taxon>Hyphomicrobiales</taxon>
        <taxon>Phyllobacteriaceae</taxon>
        <taxon>Phyllobacterium</taxon>
    </lineage>
</organism>
<evidence type="ECO:0000313" key="5">
    <source>
        <dbReference type="Proteomes" id="UP000549052"/>
    </source>
</evidence>
<reference evidence="4 5" key="1">
    <citation type="submission" date="2020-07" db="EMBL/GenBank/DDBJ databases">
        <title>Genomic Encyclopedia of Type Strains, Phase IV (KMG-V): Genome sequencing to study the core and pangenomes of soil and plant-associated prokaryotes.</title>
        <authorList>
            <person name="Whitman W."/>
        </authorList>
    </citation>
    <scope>NUCLEOTIDE SEQUENCE [LARGE SCALE GENOMIC DNA]</scope>
    <source>
        <strain evidence="4 5">AN3</strain>
    </source>
</reference>
<sequence>MAFATDTFSQGGTFNSLAFRLGKSRGSLVSAIAIGVGIAATVWILATVSTTQKMVSSLASGPSIVRQGVHAFETIALVNPREPVVRRQSTAALAMLNPDLKHRIPHGTTIAAKSNGMADRVIVTHDDAFAEPASALVLIETSPLPESTVTALLNTPSGPIDDSARNAIQSALANGTLALAADGQRLDIKPVGSIPLPEDAPVRKNLEVAAAGAALASAPDNPFNAQPDLVDVRRHEPEIPLLASYAPSATESNPMMGPLAPDLEASVPVPENAPDRNTAGVAPDDGASSDDDQDSIDVPLPTRRPKLATESFPPAPMAPANKRPDVKLASIRPNDAAIESMPGSRGLGSLFGSRNRVAVYDISARTVYLPNGERLEAHSGLGHMLDNPRYTREPNRGPTPPHTYDLTMREQLFHGVAAIRLTPIDGRNAFGRNGLLAHTYMLGPRGDSNGCVVFKDYRRFLKAFQRGEVTRLMVVNSMSSASSRIATR</sequence>
<evidence type="ECO:0000256" key="2">
    <source>
        <dbReference type="SAM" id="Phobius"/>
    </source>
</evidence>
<accession>A0A839ECS8</accession>
<gene>
    <name evidence="4" type="ORF">FHW16_000424</name>
</gene>
<evidence type="ECO:0000313" key="4">
    <source>
        <dbReference type="EMBL" id="MBA8876742.1"/>
    </source>
</evidence>
<evidence type="ECO:0000259" key="3">
    <source>
        <dbReference type="Pfam" id="PF10908"/>
    </source>
</evidence>
<dbReference type="Pfam" id="PF10908">
    <property type="entry name" value="Tlde1_dom"/>
    <property type="match status" value="1"/>
</dbReference>
<dbReference type="AlphaFoldDB" id="A0A839ECS8"/>
<protein>
    <recommendedName>
        <fullName evidence="3">Tlde1 domain-containing protein</fullName>
    </recommendedName>
</protein>
<dbReference type="InterPro" id="IPR021225">
    <property type="entry name" value="Tlde1_dom"/>
</dbReference>
<dbReference type="EMBL" id="JACGXN010000001">
    <property type="protein sequence ID" value="MBA8876742.1"/>
    <property type="molecule type" value="Genomic_DNA"/>
</dbReference>
<feature type="region of interest" description="Disordered" evidence="1">
    <location>
        <begin position="245"/>
        <end position="322"/>
    </location>
</feature>
<keyword evidence="5" id="KW-1185">Reference proteome</keyword>